<dbReference type="InterPro" id="IPR016181">
    <property type="entry name" value="Acyl_CoA_acyltransferase"/>
</dbReference>
<evidence type="ECO:0000313" key="3">
    <source>
        <dbReference type="Proteomes" id="UP000198793"/>
    </source>
</evidence>
<evidence type="ECO:0000313" key="2">
    <source>
        <dbReference type="EMBL" id="SDN50108.1"/>
    </source>
</evidence>
<dbReference type="EMBL" id="FNIT01000001">
    <property type="protein sequence ID" value="SDN50108.1"/>
    <property type="molecule type" value="Genomic_DNA"/>
</dbReference>
<protein>
    <submittedName>
        <fullName evidence="2">Acetyltransferase (GNAT) domain-containing protein</fullName>
    </submittedName>
</protein>
<name>A0A1H0BWR0_9HYPH</name>
<proteinExistence type="predicted"/>
<reference evidence="2 3" key="1">
    <citation type="submission" date="2016-10" db="EMBL/GenBank/DDBJ databases">
        <authorList>
            <person name="de Groot N.N."/>
        </authorList>
    </citation>
    <scope>NUCLEOTIDE SEQUENCE [LARGE SCALE GENOMIC DNA]</scope>
    <source>
        <strain evidence="3">L7-484,KACC 16230,DSM 25025</strain>
    </source>
</reference>
<dbReference type="PROSITE" id="PS51186">
    <property type="entry name" value="GNAT"/>
    <property type="match status" value="1"/>
</dbReference>
<dbReference type="STRING" id="1166073.SAMN05192530_10138"/>
<dbReference type="InterPro" id="IPR000182">
    <property type="entry name" value="GNAT_dom"/>
</dbReference>
<dbReference type="Pfam" id="PF13302">
    <property type="entry name" value="Acetyltransf_3"/>
    <property type="match status" value="1"/>
</dbReference>
<accession>A0A1H0BWR0</accession>
<organism evidence="2 3">
    <name type="scientific">Aureimonas jatrophae</name>
    <dbReference type="NCBI Taxonomy" id="1166073"/>
    <lineage>
        <taxon>Bacteria</taxon>
        <taxon>Pseudomonadati</taxon>
        <taxon>Pseudomonadota</taxon>
        <taxon>Alphaproteobacteria</taxon>
        <taxon>Hyphomicrobiales</taxon>
        <taxon>Aurantimonadaceae</taxon>
        <taxon>Aureimonas</taxon>
    </lineage>
</organism>
<gene>
    <name evidence="2" type="ORF">SAMN05192530_10138</name>
</gene>
<dbReference type="GO" id="GO:0016747">
    <property type="term" value="F:acyltransferase activity, transferring groups other than amino-acyl groups"/>
    <property type="evidence" value="ECO:0007669"/>
    <property type="project" value="InterPro"/>
</dbReference>
<sequence>MSIDLLTGTDLDLDASRAHQRQLTAKDAVRFRDHLLRLDANARRLRFGGAVNEHFIAAYAVRVLETATVLGLFVDGELRGAAELHGLDRGGERAEVAFSLEASCRGAGFGRLLFANLQRVAQRKGLRELVFQCLAENRAMLAIGRRAGAQLRFEGGEAHASVTLRPLAVAPPRKVEATAAAARRGVESLLGHLSAGEAALS</sequence>
<keyword evidence="2" id="KW-0808">Transferase</keyword>
<dbReference type="Gene3D" id="3.40.630.30">
    <property type="match status" value="1"/>
</dbReference>
<keyword evidence="3" id="KW-1185">Reference proteome</keyword>
<dbReference type="OrthoDB" id="7843527at2"/>
<dbReference type="RefSeq" id="WP_090667180.1">
    <property type="nucleotide sequence ID" value="NZ_FNIT01000001.1"/>
</dbReference>
<evidence type="ECO:0000259" key="1">
    <source>
        <dbReference type="PROSITE" id="PS51186"/>
    </source>
</evidence>
<dbReference type="AlphaFoldDB" id="A0A1H0BWR0"/>
<dbReference type="SUPFAM" id="SSF55729">
    <property type="entry name" value="Acyl-CoA N-acyltransferases (Nat)"/>
    <property type="match status" value="1"/>
</dbReference>
<feature type="domain" description="N-acetyltransferase" evidence="1">
    <location>
        <begin position="18"/>
        <end position="169"/>
    </location>
</feature>
<dbReference type="Proteomes" id="UP000198793">
    <property type="component" value="Unassembled WGS sequence"/>
</dbReference>